<organism evidence="1 2">
    <name type="scientific">Methylacidimicrobium cyclopophantes</name>
    <dbReference type="NCBI Taxonomy" id="1041766"/>
    <lineage>
        <taxon>Bacteria</taxon>
        <taxon>Pseudomonadati</taxon>
        <taxon>Verrucomicrobiota</taxon>
        <taxon>Methylacidimicrobium</taxon>
    </lineage>
</organism>
<keyword evidence="2" id="KW-1185">Reference proteome</keyword>
<name>A0A5E6MB70_9BACT</name>
<comment type="caution">
    <text evidence="1">The sequence shown here is derived from an EMBL/GenBank/DDBJ whole genome shotgun (WGS) entry which is preliminary data.</text>
</comment>
<evidence type="ECO:0000313" key="1">
    <source>
        <dbReference type="EMBL" id="VVM05544.1"/>
    </source>
</evidence>
<dbReference type="EMBL" id="CABFUZ020000091">
    <property type="protein sequence ID" value="VVM05544.1"/>
    <property type="molecule type" value="Genomic_DNA"/>
</dbReference>
<sequence>MTDHPFVRLLEQPVTQDGTSDYNVLHHFHYELPNLNGLKESIFTDLSDGPPWGIKWWKTDNSTDATVRRILVSDTICQGSRTVLQNLLEAYLHFLELSYWTKCHEEWFNRNIQEHFVKQRQSSVVYRPVKQRQSSVVYRPKTLLQAICPRLVQLHAVGVARALISALDCVAALVVGVLPLRKEMERITFSRLRQEMGKPIQRLSGVQQEAGTRVYNLVCSDGGEGWIDWLLGLRNTWMHRGRQTVFHEVSLSGLYGPAEAPLAKVTWRLPKDPDIPEVCRMAQASLLSKGEDSMGFCHLLAGDAVSSFKGLLEGCIALIDTIGKELLEVWDWRKSNCQDQPVKEQWPNAERQKDAIKRAGFQGLARNPMPGRPGCLPINPYDYKRLKAAALHDQDVAAVWGSFFR</sequence>
<protein>
    <submittedName>
        <fullName evidence="1">Uncharacterized protein</fullName>
    </submittedName>
</protein>
<proteinExistence type="predicted"/>
<dbReference type="Proteomes" id="UP000381693">
    <property type="component" value="Unassembled WGS sequence"/>
</dbReference>
<evidence type="ECO:0000313" key="2">
    <source>
        <dbReference type="Proteomes" id="UP000381693"/>
    </source>
</evidence>
<accession>A0A5E6MB70</accession>
<gene>
    <name evidence="1" type="ORF">MAMC_00654</name>
</gene>
<dbReference type="AlphaFoldDB" id="A0A5E6MB70"/>
<reference evidence="1" key="1">
    <citation type="submission" date="2019-09" db="EMBL/GenBank/DDBJ databases">
        <authorList>
            <person name="Cremers G."/>
        </authorList>
    </citation>
    <scope>NUCLEOTIDE SEQUENCE [LARGE SCALE GENOMIC DNA]</scope>
    <source>
        <strain evidence="1">3B</strain>
    </source>
</reference>